<keyword evidence="2" id="KW-0812">Transmembrane</keyword>
<dbReference type="EMBL" id="BTRK01000006">
    <property type="protein sequence ID" value="GMR57963.1"/>
    <property type="molecule type" value="Genomic_DNA"/>
</dbReference>
<evidence type="ECO:0000256" key="1">
    <source>
        <dbReference type="SAM" id="MobiDB-lite"/>
    </source>
</evidence>
<evidence type="ECO:0000313" key="4">
    <source>
        <dbReference type="EMBL" id="GMR57963.1"/>
    </source>
</evidence>
<keyword evidence="5" id="KW-1185">Reference proteome</keyword>
<evidence type="ECO:0000256" key="3">
    <source>
        <dbReference type="SAM" id="SignalP"/>
    </source>
</evidence>
<proteinExistence type="predicted"/>
<organism evidence="4 5">
    <name type="scientific">Pristionchus mayeri</name>
    <dbReference type="NCBI Taxonomy" id="1317129"/>
    <lineage>
        <taxon>Eukaryota</taxon>
        <taxon>Metazoa</taxon>
        <taxon>Ecdysozoa</taxon>
        <taxon>Nematoda</taxon>
        <taxon>Chromadorea</taxon>
        <taxon>Rhabditida</taxon>
        <taxon>Rhabditina</taxon>
        <taxon>Diplogasteromorpha</taxon>
        <taxon>Diplogasteroidea</taxon>
        <taxon>Neodiplogasteridae</taxon>
        <taxon>Pristionchus</taxon>
    </lineage>
</organism>
<feature type="region of interest" description="Disordered" evidence="1">
    <location>
        <begin position="146"/>
        <end position="205"/>
    </location>
</feature>
<keyword evidence="2" id="KW-1133">Transmembrane helix</keyword>
<name>A0AAN5D743_9BILA</name>
<evidence type="ECO:0000313" key="5">
    <source>
        <dbReference type="Proteomes" id="UP001328107"/>
    </source>
</evidence>
<feature type="signal peptide" evidence="3">
    <location>
        <begin position="1"/>
        <end position="19"/>
    </location>
</feature>
<feature type="compositionally biased region" description="Basic and acidic residues" evidence="1">
    <location>
        <begin position="38"/>
        <end position="48"/>
    </location>
</feature>
<dbReference type="Proteomes" id="UP001328107">
    <property type="component" value="Unassembled WGS sequence"/>
</dbReference>
<feature type="region of interest" description="Disordered" evidence="1">
    <location>
        <begin position="29"/>
        <end position="48"/>
    </location>
</feature>
<reference evidence="5" key="1">
    <citation type="submission" date="2022-10" db="EMBL/GenBank/DDBJ databases">
        <title>Genome assembly of Pristionchus species.</title>
        <authorList>
            <person name="Yoshida K."/>
            <person name="Sommer R.J."/>
        </authorList>
    </citation>
    <scope>NUCLEOTIDE SEQUENCE [LARGE SCALE GENOMIC DNA]</scope>
    <source>
        <strain evidence="5">RS5460</strain>
    </source>
</reference>
<feature type="transmembrane region" description="Helical" evidence="2">
    <location>
        <begin position="67"/>
        <end position="87"/>
    </location>
</feature>
<protein>
    <submittedName>
        <fullName evidence="4">Uncharacterized protein</fullName>
    </submittedName>
</protein>
<comment type="caution">
    <text evidence="4">The sequence shown here is derived from an EMBL/GenBank/DDBJ whole genome shotgun (WGS) entry which is preliminary data.</text>
</comment>
<feature type="chain" id="PRO_5042994340" evidence="3">
    <location>
        <begin position="20"/>
        <end position="205"/>
    </location>
</feature>
<feature type="compositionally biased region" description="Basic and acidic residues" evidence="1">
    <location>
        <begin position="161"/>
        <end position="172"/>
    </location>
</feature>
<feature type="non-terminal residue" evidence="4">
    <location>
        <position position="1"/>
    </location>
</feature>
<sequence length="205" mass="23503">SSLLVVSLLLLSLSPLLLSDSHQQRTIRVKKSPATGGVDDHHPTNTKELKLPPIDELPYCQVDPHEHLHWTIVGGIITVLVVSLIYVHQRYATVQYQHVLLARMYRSREKRDNEDLEAIRKELRGKVITTRLGEFLDRKKKEMSRGDLKTARELRSKRRGSKVDDEEKREGEFANPVYNDSLKKKIPELQEPSSDPISVVLPKSE</sequence>
<accession>A0AAN5D743</accession>
<keyword evidence="2" id="KW-0472">Membrane</keyword>
<evidence type="ECO:0000256" key="2">
    <source>
        <dbReference type="SAM" id="Phobius"/>
    </source>
</evidence>
<gene>
    <name evidence="4" type="ORF">PMAYCL1PPCAC_28158</name>
</gene>
<keyword evidence="3" id="KW-0732">Signal</keyword>
<dbReference type="AlphaFoldDB" id="A0AAN5D743"/>